<dbReference type="OrthoDB" id="9800334at2"/>
<evidence type="ECO:0000313" key="3">
    <source>
        <dbReference type="Proteomes" id="UP000291124"/>
    </source>
</evidence>
<dbReference type="InterPro" id="IPR000551">
    <property type="entry name" value="MerR-type_HTH_dom"/>
</dbReference>
<dbReference type="KEGG" id="fnk:E1750_06735"/>
<dbReference type="CDD" id="cd01104">
    <property type="entry name" value="HTH_MlrA-CarA"/>
    <property type="match status" value="1"/>
</dbReference>
<dbReference type="Gene3D" id="1.10.1240.10">
    <property type="entry name" value="Methionine synthase domain"/>
    <property type="match status" value="1"/>
</dbReference>
<accession>A0A4P6YCG1</accession>
<dbReference type="InterPro" id="IPR036594">
    <property type="entry name" value="Meth_synthase_dom"/>
</dbReference>
<gene>
    <name evidence="2" type="ORF">E1750_06735</name>
</gene>
<dbReference type="Pfam" id="PF02607">
    <property type="entry name" value="B12-binding_2"/>
    <property type="match status" value="1"/>
</dbReference>
<evidence type="ECO:0000259" key="1">
    <source>
        <dbReference type="SMART" id="SM00422"/>
    </source>
</evidence>
<dbReference type="SUPFAM" id="SSF52242">
    <property type="entry name" value="Cobalamin (vitamin B12)-binding domain"/>
    <property type="match status" value="1"/>
</dbReference>
<feature type="domain" description="HTH merR-type" evidence="1">
    <location>
        <begin position="12"/>
        <end position="81"/>
    </location>
</feature>
<dbReference type="EMBL" id="CP037933">
    <property type="protein sequence ID" value="QBN18514.1"/>
    <property type="molecule type" value="Genomic_DNA"/>
</dbReference>
<proteinExistence type="predicted"/>
<evidence type="ECO:0000313" key="2">
    <source>
        <dbReference type="EMBL" id="QBN18514.1"/>
    </source>
</evidence>
<dbReference type="RefSeq" id="WP_133276038.1">
    <property type="nucleotide sequence ID" value="NZ_CP037933.1"/>
</dbReference>
<dbReference type="SMART" id="SM00422">
    <property type="entry name" value="HTH_MERR"/>
    <property type="match status" value="1"/>
</dbReference>
<organism evidence="2 3">
    <name type="scientific">Flavobacterium nackdongense</name>
    <dbReference type="NCBI Taxonomy" id="2547394"/>
    <lineage>
        <taxon>Bacteria</taxon>
        <taxon>Pseudomonadati</taxon>
        <taxon>Bacteroidota</taxon>
        <taxon>Flavobacteriia</taxon>
        <taxon>Flavobacteriales</taxon>
        <taxon>Flavobacteriaceae</taxon>
        <taxon>Flavobacterium</taxon>
    </lineage>
</organism>
<dbReference type="InterPro" id="IPR009061">
    <property type="entry name" value="DNA-bd_dom_put_sf"/>
</dbReference>
<protein>
    <submittedName>
        <fullName evidence="2">MerR family transcriptional regulator</fullName>
    </submittedName>
</protein>
<dbReference type="Gene3D" id="1.10.1660.10">
    <property type="match status" value="1"/>
</dbReference>
<dbReference type="AlphaFoldDB" id="A0A4P6YCG1"/>
<reference evidence="3" key="1">
    <citation type="submission" date="2019-03" db="EMBL/GenBank/DDBJ databases">
        <title>Flavobacterium sp.</title>
        <authorList>
            <person name="Kim H."/>
        </authorList>
    </citation>
    <scope>NUCLEOTIDE SEQUENCE [LARGE SCALE GENOMIC DNA]</scope>
    <source>
        <strain evidence="3">GS13</strain>
    </source>
</reference>
<dbReference type="InterPro" id="IPR003759">
    <property type="entry name" value="Cbl-bd_cap"/>
</dbReference>
<dbReference type="GO" id="GO:0031419">
    <property type="term" value="F:cobalamin binding"/>
    <property type="evidence" value="ECO:0007669"/>
    <property type="project" value="InterPro"/>
</dbReference>
<dbReference type="InterPro" id="IPR036724">
    <property type="entry name" value="Cobalamin-bd_sf"/>
</dbReference>
<dbReference type="Proteomes" id="UP000291124">
    <property type="component" value="Chromosome"/>
</dbReference>
<dbReference type="Pfam" id="PF13411">
    <property type="entry name" value="MerR_1"/>
    <property type="match status" value="1"/>
</dbReference>
<dbReference type="GO" id="GO:0006355">
    <property type="term" value="P:regulation of DNA-templated transcription"/>
    <property type="evidence" value="ECO:0007669"/>
    <property type="project" value="InterPro"/>
</dbReference>
<dbReference type="SUPFAM" id="SSF46955">
    <property type="entry name" value="Putative DNA-binding domain"/>
    <property type="match status" value="1"/>
</dbReference>
<dbReference type="Gene3D" id="3.40.50.280">
    <property type="entry name" value="Cobalamin-binding domain"/>
    <property type="match status" value="1"/>
</dbReference>
<name>A0A4P6YCG1_9FLAO</name>
<dbReference type="GO" id="GO:0046872">
    <property type="term" value="F:metal ion binding"/>
    <property type="evidence" value="ECO:0007669"/>
    <property type="project" value="InterPro"/>
</dbReference>
<sequence length="302" mass="35277">MINSTYNVKSVFSIKDLENLSGIKAHTIRIWEKRYNILEPMRSDTNIRNYDLKSLQKLLNVVLLNDYGYKISRIAEHSSEKIEILVREIISEKSTKNHALNAFKMAMINFDQALFFNTYNSLLAEKSFRDVFYEVVVPLMEEIGLLWQAGTITPAQEHFISFLIKQKLLLNTEKLQILEPTRTDKVFVLYLPENEIHELALMYLNYEILLNGYKTIYLGESVPIESLKDMKKYFDTIVYVSYLTVEPTKDEMPNYIKQISDEIIDSNAEICFLGRQIECIDDKFKSDKVKVFDSIADFVLEL</sequence>
<keyword evidence="3" id="KW-1185">Reference proteome</keyword>
<dbReference type="GO" id="GO:0003677">
    <property type="term" value="F:DNA binding"/>
    <property type="evidence" value="ECO:0007669"/>
    <property type="project" value="InterPro"/>
</dbReference>